<organism evidence="7 8">
    <name type="scientific">Colletotrichum cuscutae</name>
    <dbReference type="NCBI Taxonomy" id="1209917"/>
    <lineage>
        <taxon>Eukaryota</taxon>
        <taxon>Fungi</taxon>
        <taxon>Dikarya</taxon>
        <taxon>Ascomycota</taxon>
        <taxon>Pezizomycotina</taxon>
        <taxon>Sordariomycetes</taxon>
        <taxon>Hypocreomycetidae</taxon>
        <taxon>Glomerellales</taxon>
        <taxon>Glomerellaceae</taxon>
        <taxon>Colletotrichum</taxon>
        <taxon>Colletotrichum acutatum species complex</taxon>
    </lineage>
</organism>
<name>A0AAI9ULU2_9PEZI</name>
<keyword evidence="2" id="KW-0285">Flavoprotein</keyword>
<sequence>MADSGDGDERTPYSAYAVSIYQNGIMAGQLPIVTTDPNGLQAQAKKAMGPESFNYVFGGAGELSTMDANRLAFRQWKIVPRFLRPSNPRDLRTELFGVTYESPLLMAPIGVQSIFHEDKETGLAAACAELQVPYTLSTAATSTIEEVAKVCGDQHRWFQLYWPMDDDITGSILRRARANGYKVLVVTLDTVTLAWRPADLDQAYLPFITGTGNSVGFSDPVFRKKFSEQNDGDQVEDNIISASRYWISQAFPGDHHSWMDLALLKKNWDGPIVLKGVLSVEDAKLAAEHGMSGIIVSNHGGRQLDGGVASLEVLPEIVEAVGDKLTVMFDSGIRTGADIVKAIALGAKAVFVGRPAIYGLGIAGKEGAKAVIAGLLADLDLTMGLSGFKSLSELKPSILRQVRSGTRRATELTFGSCRLSWAETGQDYQIASANVQRVKTCHWGLCYSFLTWFGILLAAVRPTQAFLYLARSPSSQRAKIKCSRAGLTLSCSSQVNYSRLLGLPGIPPHSHDKAAAGARLQKSSQAFAALFLFHDEIIISFWGMFVIFRGATTG</sequence>
<gene>
    <name evidence="7" type="ORF">CCUS01_08826</name>
</gene>
<evidence type="ECO:0000313" key="8">
    <source>
        <dbReference type="Proteomes" id="UP001239213"/>
    </source>
</evidence>
<dbReference type="AlphaFoldDB" id="A0AAI9ULU2"/>
<dbReference type="FunFam" id="3.20.20.70:FF:000132">
    <property type="entry name" value="FMN dependent dehydrogenase"/>
    <property type="match status" value="1"/>
</dbReference>
<reference evidence="7" key="1">
    <citation type="submission" date="2016-11" db="EMBL/GenBank/DDBJ databases">
        <title>The genome sequence of Colletotrichum cuscutae.</title>
        <authorList>
            <person name="Baroncelli R."/>
        </authorList>
    </citation>
    <scope>NUCLEOTIDE SEQUENCE</scope>
    <source>
        <strain evidence="7">IMI 304802</strain>
    </source>
</reference>
<dbReference type="GO" id="GO:0016491">
    <property type="term" value="F:oxidoreductase activity"/>
    <property type="evidence" value="ECO:0007669"/>
    <property type="project" value="UniProtKB-KW"/>
</dbReference>
<dbReference type="Proteomes" id="UP001239213">
    <property type="component" value="Unassembled WGS sequence"/>
</dbReference>
<keyword evidence="5" id="KW-0472">Membrane</keyword>
<keyword evidence="8" id="KW-1185">Reference proteome</keyword>
<dbReference type="PROSITE" id="PS00557">
    <property type="entry name" value="FMN_HYDROXY_ACID_DH_1"/>
    <property type="match status" value="1"/>
</dbReference>
<dbReference type="PANTHER" id="PTHR10578">
    <property type="entry name" value="S -2-HYDROXY-ACID OXIDASE-RELATED"/>
    <property type="match status" value="1"/>
</dbReference>
<dbReference type="InterPro" id="IPR008259">
    <property type="entry name" value="FMN_hydac_DH_AS"/>
</dbReference>
<dbReference type="InterPro" id="IPR037396">
    <property type="entry name" value="FMN_HAD"/>
</dbReference>
<dbReference type="EMBL" id="MPDP01000272">
    <property type="protein sequence ID" value="KAK1460721.1"/>
    <property type="molecule type" value="Genomic_DNA"/>
</dbReference>
<feature type="domain" description="FMN hydroxy acid dehydrogenase" evidence="6">
    <location>
        <begin position="29"/>
        <end position="404"/>
    </location>
</feature>
<comment type="caution">
    <text evidence="7">The sequence shown here is derived from an EMBL/GenBank/DDBJ whole genome shotgun (WGS) entry which is preliminary data.</text>
</comment>
<evidence type="ECO:0000256" key="1">
    <source>
        <dbReference type="ARBA" id="ARBA00001917"/>
    </source>
</evidence>
<evidence type="ECO:0000313" key="7">
    <source>
        <dbReference type="EMBL" id="KAK1460721.1"/>
    </source>
</evidence>
<dbReference type="GO" id="GO:0010181">
    <property type="term" value="F:FMN binding"/>
    <property type="evidence" value="ECO:0007669"/>
    <property type="project" value="InterPro"/>
</dbReference>
<evidence type="ECO:0000256" key="5">
    <source>
        <dbReference type="SAM" id="Phobius"/>
    </source>
</evidence>
<dbReference type="SUPFAM" id="SSF51395">
    <property type="entry name" value="FMN-linked oxidoreductases"/>
    <property type="match status" value="1"/>
</dbReference>
<dbReference type="Pfam" id="PF01070">
    <property type="entry name" value="FMN_dh"/>
    <property type="match status" value="1"/>
</dbReference>
<comment type="cofactor">
    <cofactor evidence="1">
        <name>FMN</name>
        <dbReference type="ChEBI" id="CHEBI:58210"/>
    </cofactor>
</comment>
<feature type="transmembrane region" description="Helical" evidence="5">
    <location>
        <begin position="527"/>
        <end position="548"/>
    </location>
</feature>
<keyword evidence="5" id="KW-1133">Transmembrane helix</keyword>
<keyword evidence="4" id="KW-0560">Oxidoreductase</keyword>
<evidence type="ECO:0000256" key="3">
    <source>
        <dbReference type="ARBA" id="ARBA00022643"/>
    </source>
</evidence>
<dbReference type="PANTHER" id="PTHR10578:SF86">
    <property type="entry name" value="DEPENDENT DEHYDROGENASE, PUTATIVE (AFU_ORTHOLOGUE AFUA_6G02720)-RELATED"/>
    <property type="match status" value="1"/>
</dbReference>
<dbReference type="InterPro" id="IPR037350">
    <property type="entry name" value="LMO_FMN"/>
</dbReference>
<protein>
    <submittedName>
        <fullName evidence="7">FMN-dependent dehydrogenase</fullName>
    </submittedName>
</protein>
<evidence type="ECO:0000256" key="2">
    <source>
        <dbReference type="ARBA" id="ARBA00022630"/>
    </source>
</evidence>
<dbReference type="Gene3D" id="3.20.20.70">
    <property type="entry name" value="Aldolase class I"/>
    <property type="match status" value="1"/>
</dbReference>
<dbReference type="InterPro" id="IPR000262">
    <property type="entry name" value="FMN-dep_DH"/>
</dbReference>
<evidence type="ECO:0000259" key="6">
    <source>
        <dbReference type="PROSITE" id="PS51349"/>
    </source>
</evidence>
<evidence type="ECO:0000256" key="4">
    <source>
        <dbReference type="ARBA" id="ARBA00023002"/>
    </source>
</evidence>
<accession>A0AAI9ULU2</accession>
<dbReference type="InterPro" id="IPR013785">
    <property type="entry name" value="Aldolase_TIM"/>
</dbReference>
<keyword evidence="5" id="KW-0812">Transmembrane</keyword>
<dbReference type="PROSITE" id="PS51349">
    <property type="entry name" value="FMN_HYDROXY_ACID_DH_2"/>
    <property type="match status" value="1"/>
</dbReference>
<proteinExistence type="predicted"/>
<keyword evidence="3" id="KW-0288">FMN</keyword>
<dbReference type="CDD" id="cd03332">
    <property type="entry name" value="LMO_FMN"/>
    <property type="match status" value="1"/>
</dbReference>